<evidence type="ECO:0000313" key="2">
    <source>
        <dbReference type="Proteomes" id="UP000805193"/>
    </source>
</evidence>
<proteinExistence type="predicted"/>
<name>A0AC60QD67_IXOPE</name>
<dbReference type="Proteomes" id="UP000805193">
    <property type="component" value="Unassembled WGS sequence"/>
</dbReference>
<accession>A0AC60QD67</accession>
<reference evidence="1 2" key="1">
    <citation type="journal article" date="2020" name="Cell">
        <title>Large-Scale Comparative Analyses of Tick Genomes Elucidate Their Genetic Diversity and Vector Capacities.</title>
        <authorList>
            <consortium name="Tick Genome and Microbiome Consortium (TIGMIC)"/>
            <person name="Jia N."/>
            <person name="Wang J."/>
            <person name="Shi W."/>
            <person name="Du L."/>
            <person name="Sun Y."/>
            <person name="Zhan W."/>
            <person name="Jiang J.F."/>
            <person name="Wang Q."/>
            <person name="Zhang B."/>
            <person name="Ji P."/>
            <person name="Bell-Sakyi L."/>
            <person name="Cui X.M."/>
            <person name="Yuan T.T."/>
            <person name="Jiang B.G."/>
            <person name="Yang W.F."/>
            <person name="Lam T.T."/>
            <person name="Chang Q.C."/>
            <person name="Ding S.J."/>
            <person name="Wang X.J."/>
            <person name="Zhu J.G."/>
            <person name="Ruan X.D."/>
            <person name="Zhao L."/>
            <person name="Wei J.T."/>
            <person name="Ye R.Z."/>
            <person name="Que T.C."/>
            <person name="Du C.H."/>
            <person name="Zhou Y.H."/>
            <person name="Cheng J.X."/>
            <person name="Dai P.F."/>
            <person name="Guo W.B."/>
            <person name="Han X.H."/>
            <person name="Huang E.J."/>
            <person name="Li L.F."/>
            <person name="Wei W."/>
            <person name="Gao Y.C."/>
            <person name="Liu J.Z."/>
            <person name="Shao H.Z."/>
            <person name="Wang X."/>
            <person name="Wang C.C."/>
            <person name="Yang T.C."/>
            <person name="Huo Q.B."/>
            <person name="Li W."/>
            <person name="Chen H.Y."/>
            <person name="Chen S.E."/>
            <person name="Zhou L.G."/>
            <person name="Ni X.B."/>
            <person name="Tian J.H."/>
            <person name="Sheng Y."/>
            <person name="Liu T."/>
            <person name="Pan Y.S."/>
            <person name="Xia L.Y."/>
            <person name="Li J."/>
            <person name="Zhao F."/>
            <person name="Cao W.C."/>
        </authorList>
    </citation>
    <scope>NUCLEOTIDE SEQUENCE [LARGE SCALE GENOMIC DNA]</scope>
    <source>
        <strain evidence="1">Iper-2018</strain>
    </source>
</reference>
<gene>
    <name evidence="1" type="ORF">HPB47_021546</name>
</gene>
<keyword evidence="2" id="KW-1185">Reference proteome</keyword>
<feature type="non-terminal residue" evidence="1">
    <location>
        <position position="1"/>
    </location>
</feature>
<evidence type="ECO:0000313" key="1">
    <source>
        <dbReference type="EMBL" id="KAG0431690.1"/>
    </source>
</evidence>
<comment type="caution">
    <text evidence="1">The sequence shown here is derived from an EMBL/GenBank/DDBJ whole genome shotgun (WGS) entry which is preliminary data.</text>
</comment>
<sequence>VFPLTDTWYVVYRNYKDDPAFGSAKCLMFKQTSAETENGHPLTSSYVGLDEPMIVLLSTAASEGYSVNNLLKVVPENGGDAAEYHVIYGDTECSLTRNTYVSDDAMMVLMNKAHIDEKGPSGTCCDFIYTLLSGSTPKYEIYDDSCKTS</sequence>
<organism evidence="1 2">
    <name type="scientific">Ixodes persulcatus</name>
    <name type="common">Taiga tick</name>
    <dbReference type="NCBI Taxonomy" id="34615"/>
    <lineage>
        <taxon>Eukaryota</taxon>
        <taxon>Metazoa</taxon>
        <taxon>Ecdysozoa</taxon>
        <taxon>Arthropoda</taxon>
        <taxon>Chelicerata</taxon>
        <taxon>Arachnida</taxon>
        <taxon>Acari</taxon>
        <taxon>Parasitiformes</taxon>
        <taxon>Ixodida</taxon>
        <taxon>Ixodoidea</taxon>
        <taxon>Ixodidae</taxon>
        <taxon>Ixodinae</taxon>
        <taxon>Ixodes</taxon>
    </lineage>
</organism>
<protein>
    <submittedName>
        <fullName evidence="1">Uncharacterized protein</fullName>
    </submittedName>
</protein>
<feature type="non-terminal residue" evidence="1">
    <location>
        <position position="149"/>
    </location>
</feature>
<dbReference type="EMBL" id="JABSTQ010009205">
    <property type="protein sequence ID" value="KAG0431690.1"/>
    <property type="molecule type" value="Genomic_DNA"/>
</dbReference>